<keyword evidence="1" id="KW-0732">Signal</keyword>
<organism evidence="2">
    <name type="scientific">Oscillatoriales cyanobacterium SpSt-418</name>
    <dbReference type="NCBI Taxonomy" id="2282169"/>
    <lineage>
        <taxon>Bacteria</taxon>
        <taxon>Bacillati</taxon>
        <taxon>Cyanobacteriota</taxon>
        <taxon>Cyanophyceae</taxon>
        <taxon>Oscillatoriophycideae</taxon>
        <taxon>Oscillatoriales</taxon>
    </lineage>
</organism>
<proteinExistence type="predicted"/>
<feature type="chain" id="PRO_5028226997" evidence="1">
    <location>
        <begin position="29"/>
        <end position="212"/>
    </location>
</feature>
<comment type="caution">
    <text evidence="2">The sequence shown here is derived from an EMBL/GenBank/DDBJ whole genome shotgun (WGS) entry which is preliminary data.</text>
</comment>
<dbReference type="AlphaFoldDB" id="A0A7C3PDP2"/>
<protein>
    <submittedName>
        <fullName evidence="2">PEP-CTERM sorting domain-containing protein</fullName>
    </submittedName>
</protein>
<evidence type="ECO:0000256" key="1">
    <source>
        <dbReference type="SAM" id="SignalP"/>
    </source>
</evidence>
<dbReference type="NCBIfam" id="TIGR02595">
    <property type="entry name" value="PEP_CTERM"/>
    <property type="match status" value="1"/>
</dbReference>
<dbReference type="EMBL" id="DSRU01000028">
    <property type="protein sequence ID" value="HFM96538.1"/>
    <property type="molecule type" value="Genomic_DNA"/>
</dbReference>
<dbReference type="InterPro" id="IPR013424">
    <property type="entry name" value="Ice-binding_C"/>
</dbReference>
<sequence>MLKHYIQTFAFAATSIAAGLSVVGRADAAVFNYTSTFTLTSTGSVVPTVEAIFNFTKTTDVLPNGLVGYEFLSGSIDTIFTAPVAITESNISSFSDYVSTLNSFLPTKYQGIFSNVLSDAEYDYIGDGDFPPPDFSLSFSGAQVPAIPELQFLFSNGGTASLSSTLTGGVPIQDGNTGGGSTAVPEPVSMVGIGLAAGGMAIARRRQQKKAA</sequence>
<reference evidence="2" key="1">
    <citation type="journal article" date="2020" name="mSystems">
        <title>Genome- and Community-Level Interaction Insights into Carbon Utilization and Element Cycling Functions of Hydrothermarchaeota in Hydrothermal Sediment.</title>
        <authorList>
            <person name="Zhou Z."/>
            <person name="Liu Y."/>
            <person name="Xu W."/>
            <person name="Pan J."/>
            <person name="Luo Z.H."/>
            <person name="Li M."/>
        </authorList>
    </citation>
    <scope>NUCLEOTIDE SEQUENCE [LARGE SCALE GENOMIC DNA]</scope>
    <source>
        <strain evidence="2">SpSt-418</strain>
    </source>
</reference>
<evidence type="ECO:0000313" key="2">
    <source>
        <dbReference type="EMBL" id="HFM96538.1"/>
    </source>
</evidence>
<feature type="signal peptide" evidence="1">
    <location>
        <begin position="1"/>
        <end position="28"/>
    </location>
</feature>
<name>A0A7C3PDP2_9CYAN</name>
<accession>A0A7C3PDP2</accession>
<gene>
    <name evidence="2" type="ORF">ENR64_01990</name>
</gene>